<evidence type="ECO:0000313" key="1">
    <source>
        <dbReference type="EMBL" id="JAD97704.1"/>
    </source>
</evidence>
<sequence length="30" mass="3674">MRARPPRFICHMSHSITSISNNHFRNLRFF</sequence>
<name>A0A0A9EAD6_ARUDO</name>
<organism evidence="1">
    <name type="scientific">Arundo donax</name>
    <name type="common">Giant reed</name>
    <name type="synonym">Donax arundinaceus</name>
    <dbReference type="NCBI Taxonomy" id="35708"/>
    <lineage>
        <taxon>Eukaryota</taxon>
        <taxon>Viridiplantae</taxon>
        <taxon>Streptophyta</taxon>
        <taxon>Embryophyta</taxon>
        <taxon>Tracheophyta</taxon>
        <taxon>Spermatophyta</taxon>
        <taxon>Magnoliopsida</taxon>
        <taxon>Liliopsida</taxon>
        <taxon>Poales</taxon>
        <taxon>Poaceae</taxon>
        <taxon>PACMAD clade</taxon>
        <taxon>Arundinoideae</taxon>
        <taxon>Arundineae</taxon>
        <taxon>Arundo</taxon>
    </lineage>
</organism>
<protein>
    <submittedName>
        <fullName evidence="1">Uncharacterized protein</fullName>
    </submittedName>
</protein>
<proteinExistence type="predicted"/>
<dbReference type="AlphaFoldDB" id="A0A0A9EAD6"/>
<reference evidence="1" key="2">
    <citation type="journal article" date="2015" name="Data Brief">
        <title>Shoot transcriptome of the giant reed, Arundo donax.</title>
        <authorList>
            <person name="Barrero R.A."/>
            <person name="Guerrero F.D."/>
            <person name="Moolhuijzen P."/>
            <person name="Goolsby J.A."/>
            <person name="Tidwell J."/>
            <person name="Bellgard S.E."/>
            <person name="Bellgard M.I."/>
        </authorList>
    </citation>
    <scope>NUCLEOTIDE SEQUENCE</scope>
    <source>
        <tissue evidence="1">Shoot tissue taken approximately 20 cm above the soil surface</tissue>
    </source>
</reference>
<dbReference type="EMBL" id="GBRH01200191">
    <property type="protein sequence ID" value="JAD97704.1"/>
    <property type="molecule type" value="Transcribed_RNA"/>
</dbReference>
<reference evidence="1" key="1">
    <citation type="submission" date="2014-09" db="EMBL/GenBank/DDBJ databases">
        <authorList>
            <person name="Magalhaes I.L.F."/>
            <person name="Oliveira U."/>
            <person name="Santos F.R."/>
            <person name="Vidigal T.H.D.A."/>
            <person name="Brescovit A.D."/>
            <person name="Santos A.J."/>
        </authorList>
    </citation>
    <scope>NUCLEOTIDE SEQUENCE</scope>
    <source>
        <tissue evidence="1">Shoot tissue taken approximately 20 cm above the soil surface</tissue>
    </source>
</reference>
<accession>A0A0A9EAD6</accession>